<comment type="caution">
    <text evidence="8">The sequence shown here is derived from an EMBL/GenBank/DDBJ whole genome shotgun (WGS) entry which is preliminary data.</text>
</comment>
<evidence type="ECO:0000313" key="9">
    <source>
        <dbReference type="Proteomes" id="UP000319663"/>
    </source>
</evidence>
<feature type="compositionally biased region" description="Low complexity" evidence="7">
    <location>
        <begin position="50"/>
        <end position="75"/>
    </location>
</feature>
<keyword evidence="2" id="KW-0479">Metal-binding</keyword>
<dbReference type="InterPro" id="IPR019775">
    <property type="entry name" value="WD40_repeat_CS"/>
</dbReference>
<feature type="region of interest" description="Disordered" evidence="7">
    <location>
        <begin position="832"/>
        <end position="939"/>
    </location>
</feature>
<keyword evidence="9" id="KW-1185">Reference proteome</keyword>
<dbReference type="InterPro" id="IPR001680">
    <property type="entry name" value="WD40_rpt"/>
</dbReference>
<feature type="compositionally biased region" description="Polar residues" evidence="7">
    <location>
        <begin position="921"/>
        <end position="939"/>
    </location>
</feature>
<feature type="region of interest" description="Disordered" evidence="7">
    <location>
        <begin position="766"/>
        <end position="786"/>
    </location>
</feature>
<feature type="region of interest" description="Disordered" evidence="7">
    <location>
        <begin position="467"/>
        <end position="544"/>
    </location>
</feature>
<feature type="compositionally biased region" description="Polar residues" evidence="7">
    <location>
        <begin position="892"/>
        <end position="908"/>
    </location>
</feature>
<dbReference type="InterPro" id="IPR037590">
    <property type="entry name" value="WDR24"/>
</dbReference>
<feature type="compositionally biased region" description="Low complexity" evidence="7">
    <location>
        <begin position="509"/>
        <end position="518"/>
    </location>
</feature>
<dbReference type="GO" id="GO:0061700">
    <property type="term" value="C:GATOR2 complex"/>
    <property type="evidence" value="ECO:0007669"/>
    <property type="project" value="TreeGrafter"/>
</dbReference>
<evidence type="ECO:0000256" key="4">
    <source>
        <dbReference type="ARBA" id="ARBA00022771"/>
    </source>
</evidence>
<feature type="compositionally biased region" description="Low complexity" evidence="7">
    <location>
        <begin position="1274"/>
        <end position="1286"/>
    </location>
</feature>
<feature type="compositionally biased region" description="Pro residues" evidence="7">
    <location>
        <begin position="14"/>
        <end position="25"/>
    </location>
</feature>
<protein>
    <submittedName>
        <fullName evidence="8">SEA (Seh1-associated) complex subunit</fullName>
    </submittedName>
</protein>
<feature type="region of interest" description="Disordered" evidence="7">
    <location>
        <begin position="1273"/>
        <end position="1348"/>
    </location>
</feature>
<keyword evidence="1 6" id="KW-0853">WD repeat</keyword>
<evidence type="ECO:0000313" key="8">
    <source>
        <dbReference type="EMBL" id="TQB72417.1"/>
    </source>
</evidence>
<feature type="compositionally biased region" description="Low complexity" evidence="7">
    <location>
        <begin position="729"/>
        <end position="738"/>
    </location>
</feature>
<dbReference type="GO" id="GO:0005829">
    <property type="term" value="C:cytosol"/>
    <property type="evidence" value="ECO:0007669"/>
    <property type="project" value="TreeGrafter"/>
</dbReference>
<dbReference type="GO" id="GO:0008270">
    <property type="term" value="F:zinc ion binding"/>
    <property type="evidence" value="ECO:0007669"/>
    <property type="project" value="UniProtKB-KW"/>
</dbReference>
<keyword evidence="5" id="KW-0862">Zinc</keyword>
<feature type="repeat" description="WD" evidence="6">
    <location>
        <begin position="244"/>
        <end position="277"/>
    </location>
</feature>
<dbReference type="Proteomes" id="UP000319663">
    <property type="component" value="Unassembled WGS sequence"/>
</dbReference>
<organism evidence="8 9">
    <name type="scientific">Monascus purpureus</name>
    <name type="common">Red mold</name>
    <name type="synonym">Monascus anka</name>
    <dbReference type="NCBI Taxonomy" id="5098"/>
    <lineage>
        <taxon>Eukaryota</taxon>
        <taxon>Fungi</taxon>
        <taxon>Dikarya</taxon>
        <taxon>Ascomycota</taxon>
        <taxon>Pezizomycotina</taxon>
        <taxon>Eurotiomycetes</taxon>
        <taxon>Eurotiomycetidae</taxon>
        <taxon>Eurotiales</taxon>
        <taxon>Aspergillaceae</taxon>
        <taxon>Monascus</taxon>
    </lineage>
</organism>
<feature type="compositionally biased region" description="Polar residues" evidence="7">
    <location>
        <begin position="864"/>
        <end position="878"/>
    </location>
</feature>
<evidence type="ECO:0000256" key="5">
    <source>
        <dbReference type="ARBA" id="ARBA00022833"/>
    </source>
</evidence>
<dbReference type="InterPro" id="IPR015943">
    <property type="entry name" value="WD40/YVTN_repeat-like_dom_sf"/>
</dbReference>
<dbReference type="PROSITE" id="PS00678">
    <property type="entry name" value="WD_REPEATS_1"/>
    <property type="match status" value="2"/>
</dbReference>
<feature type="region of interest" description="Disordered" evidence="7">
    <location>
        <begin position="684"/>
        <end position="738"/>
    </location>
</feature>
<dbReference type="SMART" id="SM00320">
    <property type="entry name" value="WD40"/>
    <property type="match status" value="4"/>
</dbReference>
<feature type="region of interest" description="Disordered" evidence="7">
    <location>
        <begin position="627"/>
        <end position="660"/>
    </location>
</feature>
<keyword evidence="3" id="KW-0677">Repeat</keyword>
<dbReference type="PROSITE" id="PS50294">
    <property type="entry name" value="WD_REPEATS_REGION"/>
    <property type="match status" value="3"/>
</dbReference>
<accession>A0A507QVG3</accession>
<evidence type="ECO:0000256" key="7">
    <source>
        <dbReference type="SAM" id="MobiDB-lite"/>
    </source>
</evidence>
<keyword evidence="4" id="KW-0863">Zinc-finger</keyword>
<dbReference type="PANTHER" id="PTHR46200">
    <property type="entry name" value="GATOR COMPLEX PROTEIN WDR24"/>
    <property type="match status" value="1"/>
</dbReference>
<reference evidence="8 9" key="1">
    <citation type="submission" date="2019-06" db="EMBL/GenBank/DDBJ databases">
        <title>Wine fermentation using esterase from Monascus purpureus.</title>
        <authorList>
            <person name="Geng C."/>
            <person name="Zhang Y."/>
        </authorList>
    </citation>
    <scope>NUCLEOTIDE SEQUENCE [LARGE SCALE GENOMIC DNA]</scope>
    <source>
        <strain evidence="8">HQ1</strain>
    </source>
</reference>
<feature type="region of interest" description="Disordered" evidence="7">
    <location>
        <begin position="1132"/>
        <end position="1173"/>
    </location>
</feature>
<evidence type="ECO:0000256" key="1">
    <source>
        <dbReference type="ARBA" id="ARBA00022574"/>
    </source>
</evidence>
<evidence type="ECO:0000256" key="6">
    <source>
        <dbReference type="PROSITE-ProRule" id="PRU00221"/>
    </source>
</evidence>
<gene>
    <name evidence="8" type="primary">RTC1</name>
    <name evidence="8" type="ORF">MPDQ_006818</name>
</gene>
<feature type="compositionally biased region" description="Polar residues" evidence="7">
    <location>
        <begin position="1"/>
        <end position="12"/>
    </location>
</feature>
<dbReference type="GO" id="GO:0005774">
    <property type="term" value="C:vacuolar membrane"/>
    <property type="evidence" value="ECO:0007669"/>
    <property type="project" value="TreeGrafter"/>
</dbReference>
<dbReference type="PROSITE" id="PS50082">
    <property type="entry name" value="WD_REPEATS_2"/>
    <property type="match status" value="3"/>
</dbReference>
<dbReference type="Pfam" id="PF00400">
    <property type="entry name" value="WD40"/>
    <property type="match status" value="3"/>
</dbReference>
<dbReference type="STRING" id="5098.A0A507QVG3"/>
<dbReference type="Gene3D" id="2.130.10.10">
    <property type="entry name" value="YVTN repeat-like/Quinoprotein amine dehydrogenase"/>
    <property type="match status" value="2"/>
</dbReference>
<name>A0A507QVG3_MONPU</name>
<evidence type="ECO:0000256" key="3">
    <source>
        <dbReference type="ARBA" id="ARBA00022737"/>
    </source>
</evidence>
<feature type="region of interest" description="Disordered" evidence="7">
    <location>
        <begin position="1"/>
        <end position="84"/>
    </location>
</feature>
<dbReference type="GO" id="GO:1904263">
    <property type="term" value="P:positive regulation of TORC1 signaling"/>
    <property type="evidence" value="ECO:0007669"/>
    <property type="project" value="TreeGrafter"/>
</dbReference>
<sequence length="1348" mass="147498">MSASSQPSNRDSSPVPPPPPPPAPHPLQSHQRYSNRAASALARFAQPFLSVSRPPSPHTSSRSSDTGSRSTRSKSLPGASQTVTHKTGIPIAALDISPQRTHAVVGGKEILKTIRVSPDHSSEEFNIRNAIISYASTHNVTGALNARYKEQLTVRDVKWSHGAYDTVIATAVANGPVVTYDLNRAGLELSRFQGHSRQVHRLAFNPHFPAYLLSGSQDATIRMWDLRMPPTERGAMTSGCQKMFNGNSDAIRDIRWSPTDGVMFATATDSGAIQLWDDRKTAAPLLRIAAHDKPCFSVDWHPDGKYLISGGTDKLVKVWDFSSTAERRQKPTFQFRTPQGVLNVRWRPPCWSGQSQGVGDWQSTQAVTSYDKGDPRIHLWDLQRPHIPFREFDRYDSLAADLLWHSNDLLWTVGEAGAFTQTDVRYAPQIINQRPMCSVAWSPSGDVLAFVQKRPRRALGIHPAEFLGYGNESGNNGEKALGQSPKDEVLDETLFTSTTSVRQRKSRSSKSLGSTPPSAADTIPVLPLDRSLSKNDNPDPSQLGVIGTVPGATVDSSLLRYLARHYSPLIEDPDDKQSDENRLVSLLDSFDDNAECAESVSLFRLSQTWRVAKFALVQDLHRRAREQRELNQSGNGKVRKRLSNEGPLAERSRHVEEGKHDKVKSRLFKGVIEAEGQRTLVPEVDSTSNMTTPLARPLPDSSRLNSLETTDYTADSLDDGAGIQALPPSVLSSNSNDLSFSSVDRRQLGHRPSESSEDGFVHAGESVSDRMSQLGPPSLPADQRSAPRAIAGRADWRILNHQDFPKVASDEYEQKLEDKRAALRDYKQLPKKVLSLEPSMQPTKPPIPGHFPRQESSESFPMFSASTDSSHPTKSVGASFSPKPAAMLADSDPNSSAEALNAEGTSPSDRGALPDEDDSLKSFSFEESPSGTNDIHLQRPSSPLALFSEPHLEVSGNGTTPTAIGSSKLLIPGGKDDLSTVSIPMTSDLTEDKPWSVEVLLREAIRHYRNSTPLDIQSAAHLLQKLHILFRQHEIILPYEECALIFQTYNEQLLRQSMFVEAAELRLFCVPSYPAVYEYAQVDSYINVFCFTCRRPYENPKRDNTRCYRCGTAQQPCSICMSIDPPPEWVAAQSSAWDDSSSEANPSSLLSSSSPSPSVSATELIPASETVPRPRGSALWTWCQGCGHGGHLVCMTTWLSDPSISEGGCATAGCMHDCGPGPRRDHNRTILQEEAKRRDSASRKAGIGFVKRDPWARGESRAVEKVRGMLGRVSSAGGSASTSASTGGHGQSGTGALSSGMMSPKKVRLVTPSEQGIRRSGPVRTPVNKAGGRDREPHSDPANSKRIL</sequence>
<dbReference type="PANTHER" id="PTHR46200:SF1">
    <property type="entry name" value="GATOR COMPLEX PROTEIN WDR24"/>
    <property type="match status" value="1"/>
</dbReference>
<dbReference type="InterPro" id="IPR036322">
    <property type="entry name" value="WD40_repeat_dom_sf"/>
</dbReference>
<dbReference type="SUPFAM" id="SSF50978">
    <property type="entry name" value="WD40 repeat-like"/>
    <property type="match status" value="1"/>
</dbReference>
<dbReference type="EMBL" id="VIFY01000064">
    <property type="protein sequence ID" value="TQB72417.1"/>
    <property type="molecule type" value="Genomic_DNA"/>
</dbReference>
<feature type="compositionally biased region" description="Polar residues" evidence="7">
    <location>
        <begin position="28"/>
        <end position="37"/>
    </location>
</feature>
<feature type="compositionally biased region" description="Basic and acidic residues" evidence="7">
    <location>
        <begin position="648"/>
        <end position="660"/>
    </location>
</feature>
<feature type="compositionally biased region" description="Polar residues" evidence="7">
    <location>
        <begin position="702"/>
        <end position="713"/>
    </location>
</feature>
<proteinExistence type="predicted"/>
<feature type="repeat" description="WD" evidence="6">
    <location>
        <begin position="288"/>
        <end position="329"/>
    </location>
</feature>
<dbReference type="OrthoDB" id="60955at2759"/>
<evidence type="ECO:0000256" key="2">
    <source>
        <dbReference type="ARBA" id="ARBA00022723"/>
    </source>
</evidence>
<dbReference type="GO" id="GO:0016239">
    <property type="term" value="P:positive regulation of macroautophagy"/>
    <property type="evidence" value="ECO:0007669"/>
    <property type="project" value="TreeGrafter"/>
</dbReference>
<feature type="repeat" description="WD" evidence="6">
    <location>
        <begin position="192"/>
        <end position="227"/>
    </location>
</feature>
<feature type="compositionally biased region" description="Low complexity" evidence="7">
    <location>
        <begin position="1132"/>
        <end position="1160"/>
    </location>
</feature>